<evidence type="ECO:0000259" key="1">
    <source>
        <dbReference type="Pfam" id="PF09994"/>
    </source>
</evidence>
<evidence type="ECO:0000313" key="2">
    <source>
        <dbReference type="EMBL" id="EDK44477.1"/>
    </source>
</evidence>
<dbReference type="STRING" id="379508.A5DZ69"/>
<keyword evidence="3" id="KW-1185">Reference proteome</keyword>
<dbReference type="InParanoid" id="A5DZ69"/>
<dbReference type="Pfam" id="PF09994">
    <property type="entry name" value="T6SS_Tle1-like_cat"/>
    <property type="match status" value="1"/>
</dbReference>
<name>A5DZ69_LODEL</name>
<dbReference type="PANTHER" id="PTHR33840:SF2">
    <property type="entry name" value="TLE1 PHOSPHOLIPASE DOMAIN-CONTAINING PROTEIN"/>
    <property type="match status" value="1"/>
</dbReference>
<dbReference type="EMBL" id="CH981526">
    <property type="protein sequence ID" value="EDK44477.1"/>
    <property type="molecule type" value="Genomic_DNA"/>
</dbReference>
<dbReference type="KEGG" id="lel:PVL30_003504"/>
<dbReference type="PANTHER" id="PTHR33840">
    <property type="match status" value="1"/>
</dbReference>
<gene>
    <name evidence="2" type="ORF">LELG_02656</name>
</gene>
<reference evidence="2 3" key="1">
    <citation type="journal article" date="2009" name="Nature">
        <title>Evolution of pathogenicity and sexual reproduction in eight Candida genomes.</title>
        <authorList>
            <person name="Butler G."/>
            <person name="Rasmussen M.D."/>
            <person name="Lin M.F."/>
            <person name="Santos M.A."/>
            <person name="Sakthikumar S."/>
            <person name="Munro C.A."/>
            <person name="Rheinbay E."/>
            <person name="Grabherr M."/>
            <person name="Forche A."/>
            <person name="Reedy J.L."/>
            <person name="Agrafioti I."/>
            <person name="Arnaud M.B."/>
            <person name="Bates S."/>
            <person name="Brown A.J."/>
            <person name="Brunke S."/>
            <person name="Costanzo M.C."/>
            <person name="Fitzpatrick D.A."/>
            <person name="de Groot P.W."/>
            <person name="Harris D."/>
            <person name="Hoyer L.L."/>
            <person name="Hube B."/>
            <person name="Klis F.M."/>
            <person name="Kodira C."/>
            <person name="Lennard N."/>
            <person name="Logue M.E."/>
            <person name="Martin R."/>
            <person name="Neiman A.M."/>
            <person name="Nikolaou E."/>
            <person name="Quail M.A."/>
            <person name="Quinn J."/>
            <person name="Santos M.C."/>
            <person name="Schmitzberger F.F."/>
            <person name="Sherlock G."/>
            <person name="Shah P."/>
            <person name="Silverstein K.A."/>
            <person name="Skrzypek M.S."/>
            <person name="Soll D."/>
            <person name="Staggs R."/>
            <person name="Stansfield I."/>
            <person name="Stumpf M.P."/>
            <person name="Sudbery P.E."/>
            <person name="Srikantha T."/>
            <person name="Zeng Q."/>
            <person name="Berman J."/>
            <person name="Berriman M."/>
            <person name="Heitman J."/>
            <person name="Gow N.A."/>
            <person name="Lorenz M.C."/>
            <person name="Birren B.W."/>
            <person name="Kellis M."/>
            <person name="Cuomo C.A."/>
        </authorList>
    </citation>
    <scope>NUCLEOTIDE SEQUENCE [LARGE SCALE GENOMIC DNA]</scope>
    <source>
        <strain evidence="3">ATCC 11503 / BCRC 21390 / CBS 2605 / JCM 1781 / NBRC 1676 / NRRL YB-4239</strain>
    </source>
</reference>
<feature type="domain" description="T6SS Phospholipase effector Tle1-like catalytic" evidence="1">
    <location>
        <begin position="1"/>
        <end position="228"/>
    </location>
</feature>
<dbReference type="HOGENOM" id="CLU_005049_0_3_1"/>
<dbReference type="eggNOG" id="ENOG502QPR9">
    <property type="taxonomic scope" value="Eukaryota"/>
</dbReference>
<dbReference type="FunCoup" id="A5DZ69">
    <property type="interactions" value="19"/>
</dbReference>
<protein>
    <recommendedName>
        <fullName evidence="1">T6SS Phospholipase effector Tle1-like catalytic domain-containing protein</fullName>
    </recommendedName>
</protein>
<dbReference type="AlphaFoldDB" id="A5DZ69"/>
<dbReference type="OrthoDB" id="3162439at2759"/>
<sequence length="426" mass="49014">MIELVGLVHNASRDTIVMAWDIYNNWEQAGQPAHDSSTFRMAQEFRKTFSRRDVKIHFMGLWDSINSIGFLWDHNFPYTIRSCNVRHIRHAVSIDERRSKYKPQLFDGSMNNNCCTSEDVILECSSGTSQNSQTSFSTYNRLVSLSPSLTSIGGYLRRRFLGSRPGFREPPLENNKNDVVEVFFPGDHADIGGGWATSTDGDGDDYTDGGTVNGQSLSNVSLRWMLAQAVKHGVNFRQGALREWSLKFPSFFSMTAKNHDALSLLSQTKTMPAEVKIDNKGPLLPSNPINGFAGRSEESLAHLWFWWVLECLPVFYKCKDQNSYWRRAYEPNLGHQRVLPIDCVLHWSFFYRLHYISDYCPKNVTEEAFPDQFLHLLVDFKVFKFNELKNYAKDITLEKIKHDWESSIWKKIPDELAEISSDFATL</sequence>
<proteinExistence type="predicted"/>
<dbReference type="Proteomes" id="UP000001996">
    <property type="component" value="Unassembled WGS sequence"/>
</dbReference>
<dbReference type="OMA" id="QCGIVFD"/>
<dbReference type="InterPro" id="IPR018712">
    <property type="entry name" value="Tle1-like_cat"/>
</dbReference>
<dbReference type="GeneID" id="5233425"/>
<evidence type="ECO:0000313" key="3">
    <source>
        <dbReference type="Proteomes" id="UP000001996"/>
    </source>
</evidence>
<organism evidence="2 3">
    <name type="scientific">Lodderomyces elongisporus (strain ATCC 11503 / CBS 2605 / JCM 1781 / NBRC 1676 / NRRL YB-4239)</name>
    <name type="common">Yeast</name>
    <name type="synonym">Saccharomyces elongisporus</name>
    <dbReference type="NCBI Taxonomy" id="379508"/>
    <lineage>
        <taxon>Eukaryota</taxon>
        <taxon>Fungi</taxon>
        <taxon>Dikarya</taxon>
        <taxon>Ascomycota</taxon>
        <taxon>Saccharomycotina</taxon>
        <taxon>Pichiomycetes</taxon>
        <taxon>Debaryomycetaceae</taxon>
        <taxon>Candida/Lodderomyces clade</taxon>
        <taxon>Lodderomyces</taxon>
    </lineage>
</organism>
<accession>A5DZ69</accession>
<dbReference type="VEuPathDB" id="FungiDB:LELG_02656"/>